<name>A0AAV7L279_PLEWA</name>
<feature type="compositionally biased region" description="Basic and acidic residues" evidence="1">
    <location>
        <begin position="108"/>
        <end position="117"/>
    </location>
</feature>
<feature type="region of interest" description="Disordered" evidence="1">
    <location>
        <begin position="50"/>
        <end position="162"/>
    </location>
</feature>
<sequence length="162" mass="17246">MAASHDAEVVRAALRLLGEAGRHGAADAKVVEPGTGGSCRVFFSRYVSREGPDWADPHNAPACSAASPPDRDGPARSSNSGIPWPSQLELGRLKGLPSLPEESAIGSDEERRKTTDETKEEDEDNRSLPSEGDRLRGASREYPPRFRRSVAEAGAGGLPEQG</sequence>
<keyword evidence="3" id="KW-1185">Reference proteome</keyword>
<reference evidence="2" key="1">
    <citation type="journal article" date="2022" name="bioRxiv">
        <title>Sequencing and chromosome-scale assembly of the giantPleurodeles waltlgenome.</title>
        <authorList>
            <person name="Brown T."/>
            <person name="Elewa A."/>
            <person name="Iarovenko S."/>
            <person name="Subramanian E."/>
            <person name="Araus A.J."/>
            <person name="Petzold A."/>
            <person name="Susuki M."/>
            <person name="Suzuki K.-i.T."/>
            <person name="Hayashi T."/>
            <person name="Toyoda A."/>
            <person name="Oliveira C."/>
            <person name="Osipova E."/>
            <person name="Leigh N.D."/>
            <person name="Simon A."/>
            <person name="Yun M.H."/>
        </authorList>
    </citation>
    <scope>NUCLEOTIDE SEQUENCE</scope>
    <source>
        <strain evidence="2">20211129_DDA</strain>
        <tissue evidence="2">Liver</tissue>
    </source>
</reference>
<evidence type="ECO:0000313" key="2">
    <source>
        <dbReference type="EMBL" id="KAJ1084572.1"/>
    </source>
</evidence>
<organism evidence="2 3">
    <name type="scientific">Pleurodeles waltl</name>
    <name type="common">Iberian ribbed newt</name>
    <dbReference type="NCBI Taxonomy" id="8319"/>
    <lineage>
        <taxon>Eukaryota</taxon>
        <taxon>Metazoa</taxon>
        <taxon>Chordata</taxon>
        <taxon>Craniata</taxon>
        <taxon>Vertebrata</taxon>
        <taxon>Euteleostomi</taxon>
        <taxon>Amphibia</taxon>
        <taxon>Batrachia</taxon>
        <taxon>Caudata</taxon>
        <taxon>Salamandroidea</taxon>
        <taxon>Salamandridae</taxon>
        <taxon>Pleurodelinae</taxon>
        <taxon>Pleurodeles</taxon>
    </lineage>
</organism>
<protein>
    <submittedName>
        <fullName evidence="2">Uncharacterized protein</fullName>
    </submittedName>
</protein>
<dbReference type="EMBL" id="JANPWB010000016">
    <property type="protein sequence ID" value="KAJ1084572.1"/>
    <property type="molecule type" value="Genomic_DNA"/>
</dbReference>
<feature type="compositionally biased region" description="Basic and acidic residues" evidence="1">
    <location>
        <begin position="131"/>
        <end position="144"/>
    </location>
</feature>
<evidence type="ECO:0000256" key="1">
    <source>
        <dbReference type="SAM" id="MobiDB-lite"/>
    </source>
</evidence>
<evidence type="ECO:0000313" key="3">
    <source>
        <dbReference type="Proteomes" id="UP001066276"/>
    </source>
</evidence>
<comment type="caution">
    <text evidence="2">The sequence shown here is derived from an EMBL/GenBank/DDBJ whole genome shotgun (WGS) entry which is preliminary data.</text>
</comment>
<gene>
    <name evidence="2" type="ORF">NDU88_004718</name>
</gene>
<proteinExistence type="predicted"/>
<accession>A0AAV7L279</accession>
<dbReference type="AlphaFoldDB" id="A0AAV7L279"/>
<dbReference type="Proteomes" id="UP001066276">
    <property type="component" value="Chromosome 12"/>
</dbReference>